<accession>A0ABU1URJ8</accession>
<name>A0ABU1URJ8_9ACTN</name>
<sequence length="378" mass="40484">MSRSATFAVVTCALLVVLTGCESDPSDTSPTPSSTIKTTQPADVEEHEAGPDSPITYGFKVPKGATQLGPLARFRSAKLIAAYKPELDAAIAQREAEDKEKEAQAEREGTPLPSKVPPIDTPPSDDTFKAIEDPPKPDTTISLMRIDGKPSDVVRRMLAQISAALPAADVSTTDLSKYCSSTDRRITGCQLTVRGLTADERDIRVTMTVDPGNVKTRTSPPAAQTRPVMTLKIQYVGNPRTGQLTRESNELKDVPDIKSGGDTSGLIFPRMDEDAPGDTPLLRKWVAPQAATIILSGFDPGFVIFTTDRATDGDQIAQQFVIDAGVKGEFTKDVSEDLNEVSTTYTAVAADGATVRATNVLTARGSYTMLFSYPATKK</sequence>
<feature type="compositionally biased region" description="Basic and acidic residues" evidence="1">
    <location>
        <begin position="126"/>
        <end position="136"/>
    </location>
</feature>
<feature type="chain" id="PRO_5046826643" description="GerMN domain-containing protein" evidence="2">
    <location>
        <begin position="24"/>
        <end position="378"/>
    </location>
</feature>
<reference evidence="3 4" key="1">
    <citation type="submission" date="2023-07" db="EMBL/GenBank/DDBJ databases">
        <title>Sorghum-associated microbial communities from plants grown in Nebraska, USA.</title>
        <authorList>
            <person name="Schachtman D."/>
        </authorList>
    </citation>
    <scope>NUCLEOTIDE SEQUENCE [LARGE SCALE GENOMIC DNA]</scope>
    <source>
        <strain evidence="3 4">BE248</strain>
    </source>
</reference>
<dbReference type="RefSeq" id="WP_309971888.1">
    <property type="nucleotide sequence ID" value="NZ_JAVDWH010000001.1"/>
</dbReference>
<evidence type="ECO:0000256" key="1">
    <source>
        <dbReference type="SAM" id="MobiDB-lite"/>
    </source>
</evidence>
<keyword evidence="4" id="KW-1185">Reference proteome</keyword>
<feature type="region of interest" description="Disordered" evidence="1">
    <location>
        <begin position="22"/>
        <end position="57"/>
    </location>
</feature>
<keyword evidence="2" id="KW-0732">Signal</keyword>
<feature type="compositionally biased region" description="Basic and acidic residues" evidence="1">
    <location>
        <begin position="94"/>
        <end position="109"/>
    </location>
</feature>
<evidence type="ECO:0008006" key="5">
    <source>
        <dbReference type="Google" id="ProtNLM"/>
    </source>
</evidence>
<gene>
    <name evidence="3" type="ORF">J2X11_002642</name>
</gene>
<dbReference type="EMBL" id="JAVDWH010000001">
    <property type="protein sequence ID" value="MDR7087803.1"/>
    <property type="molecule type" value="Genomic_DNA"/>
</dbReference>
<protein>
    <recommendedName>
        <fullName evidence="5">GerMN domain-containing protein</fullName>
    </recommendedName>
</protein>
<comment type="caution">
    <text evidence="3">The sequence shown here is derived from an EMBL/GenBank/DDBJ whole genome shotgun (WGS) entry which is preliminary data.</text>
</comment>
<proteinExistence type="predicted"/>
<dbReference type="Proteomes" id="UP001257739">
    <property type="component" value="Unassembled WGS sequence"/>
</dbReference>
<feature type="compositionally biased region" description="Low complexity" evidence="1">
    <location>
        <begin position="26"/>
        <end position="35"/>
    </location>
</feature>
<evidence type="ECO:0000313" key="3">
    <source>
        <dbReference type="EMBL" id="MDR7087803.1"/>
    </source>
</evidence>
<evidence type="ECO:0000256" key="2">
    <source>
        <dbReference type="SAM" id="SignalP"/>
    </source>
</evidence>
<feature type="signal peptide" evidence="2">
    <location>
        <begin position="1"/>
        <end position="23"/>
    </location>
</feature>
<feature type="region of interest" description="Disordered" evidence="1">
    <location>
        <begin position="94"/>
        <end position="138"/>
    </location>
</feature>
<dbReference type="PROSITE" id="PS51257">
    <property type="entry name" value="PROKAR_LIPOPROTEIN"/>
    <property type="match status" value="1"/>
</dbReference>
<evidence type="ECO:0000313" key="4">
    <source>
        <dbReference type="Proteomes" id="UP001257739"/>
    </source>
</evidence>
<organism evidence="3 4">
    <name type="scientific">Aeromicrobium panaciterrae</name>
    <dbReference type="NCBI Taxonomy" id="363861"/>
    <lineage>
        <taxon>Bacteria</taxon>
        <taxon>Bacillati</taxon>
        <taxon>Actinomycetota</taxon>
        <taxon>Actinomycetes</taxon>
        <taxon>Propionibacteriales</taxon>
        <taxon>Nocardioidaceae</taxon>
        <taxon>Aeromicrobium</taxon>
    </lineage>
</organism>